<accession>A0A9E9C415</accession>
<evidence type="ECO:0000256" key="1">
    <source>
        <dbReference type="SAM" id="Coils"/>
    </source>
</evidence>
<sequence>MIKRSSRSLSFWVKFLFRPLHLLALALVLLLSWQTIATAQDTSFLSSRVSRVESETSALRSRLSQLESQVSRLSSNAGIGYATPSEVDIPQPSVSSSDPMFDRLATLAIELKERIVVLEEQVADLQTRVPQ</sequence>
<reference evidence="2" key="1">
    <citation type="submission" date="2022-12" db="EMBL/GenBank/DDBJ databases">
        <title>Polyphasic identification of a Novel Hot-Spring Cyanobacterium Ocullathermofonsia sinensis gen nov. sp. nov. and Genomic Insights on its Adaptations to the Thermal Habitat.</title>
        <authorList>
            <person name="Daroch M."/>
            <person name="Tang J."/>
            <person name="Jiang Y."/>
        </authorList>
    </citation>
    <scope>NUCLEOTIDE SEQUENCE</scope>
    <source>
        <strain evidence="2">PKUAC-SCTA174</strain>
    </source>
</reference>
<dbReference type="Proteomes" id="UP001163152">
    <property type="component" value="Chromosome"/>
</dbReference>
<gene>
    <name evidence="2" type="ORF">OXH18_20540</name>
</gene>
<dbReference type="RefSeq" id="WP_268609331.1">
    <property type="nucleotide sequence ID" value="NZ_CP113797.1"/>
</dbReference>
<dbReference type="KEGG" id="tsin:OXH18_20540"/>
<evidence type="ECO:0000313" key="2">
    <source>
        <dbReference type="EMBL" id="WAL59536.1"/>
    </source>
</evidence>
<keyword evidence="3" id="KW-1185">Reference proteome</keyword>
<name>A0A9E9C415_9CYAN</name>
<dbReference type="EMBL" id="CP113797">
    <property type="protein sequence ID" value="WAL59536.1"/>
    <property type="molecule type" value="Genomic_DNA"/>
</dbReference>
<protein>
    <submittedName>
        <fullName evidence="2">Uncharacterized protein</fullName>
    </submittedName>
</protein>
<feature type="coiled-coil region" evidence="1">
    <location>
        <begin position="49"/>
        <end position="76"/>
    </location>
</feature>
<keyword evidence="1" id="KW-0175">Coiled coil</keyword>
<proteinExistence type="predicted"/>
<dbReference type="AlphaFoldDB" id="A0A9E9C415"/>
<organism evidence="2 3">
    <name type="scientific">Thermocoleostomius sinensis A174</name>
    <dbReference type="NCBI Taxonomy" id="2016057"/>
    <lineage>
        <taxon>Bacteria</taxon>
        <taxon>Bacillati</taxon>
        <taxon>Cyanobacteriota</taxon>
        <taxon>Cyanophyceae</taxon>
        <taxon>Oculatellales</taxon>
        <taxon>Oculatellaceae</taxon>
        <taxon>Thermocoleostomius</taxon>
    </lineage>
</organism>
<evidence type="ECO:0000313" key="3">
    <source>
        <dbReference type="Proteomes" id="UP001163152"/>
    </source>
</evidence>